<keyword evidence="2 11" id="KW-0812">Transmembrane</keyword>
<feature type="domain" description="UBX" evidence="12">
    <location>
        <begin position="300"/>
        <end position="376"/>
    </location>
</feature>
<reference evidence="13" key="4">
    <citation type="submission" date="2025-09" db="UniProtKB">
        <authorList>
            <consortium name="Ensembl"/>
        </authorList>
    </citation>
    <scope>IDENTIFICATION</scope>
    <source>
        <strain evidence="13">17573</strain>
    </source>
</reference>
<comment type="function">
    <text evidence="6">Involved in endoplasmic reticulum-associated degradation (ERAD) for misfolded lumenal proteins, possibly by tethering VCP to the endoplasmic reticulum membrane. May play a role in reproduction.</text>
</comment>
<name>A0A1D5R8B7_MACMU</name>
<dbReference type="Ensembl" id="ENSMMUT00000071309.2">
    <property type="protein sequence ID" value="ENSMMUP00000056557.2"/>
    <property type="gene ID" value="ENSMMUG00000029011.3"/>
</dbReference>
<evidence type="ECO:0000256" key="10">
    <source>
        <dbReference type="SAM" id="MobiDB-lite"/>
    </source>
</evidence>
<dbReference type="InParanoid" id="A0A1D5R8B7"/>
<dbReference type="SMR" id="A0A1D5R8B7"/>
<evidence type="ECO:0000256" key="8">
    <source>
        <dbReference type="ARBA" id="ARBA00070526"/>
    </source>
</evidence>
<dbReference type="VGNC" id="VGNC:79844">
    <property type="gene designation" value="UBXN8"/>
</dbReference>
<proteinExistence type="predicted"/>
<dbReference type="Proteomes" id="UP000006718">
    <property type="component" value="Chromosome 8"/>
</dbReference>
<keyword evidence="14" id="KW-1185">Reference proteome</keyword>
<dbReference type="InterPro" id="IPR001012">
    <property type="entry name" value="UBX_dom"/>
</dbReference>
<dbReference type="GO" id="GO:0005789">
    <property type="term" value="C:endoplasmic reticulum membrane"/>
    <property type="evidence" value="ECO:0007669"/>
    <property type="project" value="UniProtKB-SubCell"/>
</dbReference>
<dbReference type="FunCoup" id="A0A1D5R8B7">
    <property type="interactions" value="532"/>
</dbReference>
<evidence type="ECO:0000256" key="7">
    <source>
        <dbReference type="ARBA" id="ARBA00064688"/>
    </source>
</evidence>
<feature type="transmembrane region" description="Helical" evidence="11">
    <location>
        <begin position="154"/>
        <end position="172"/>
    </location>
</feature>
<feature type="region of interest" description="Disordered" evidence="10">
    <location>
        <begin position="57"/>
        <end position="76"/>
    </location>
</feature>
<dbReference type="Gene3D" id="3.10.20.90">
    <property type="entry name" value="Phosphatidylinositol 3-kinase Catalytic Subunit, Chain A, domain 1"/>
    <property type="match status" value="1"/>
</dbReference>
<sequence length="383" mass="41537">MGSCGGGKEESAARGDGIAIRTSTGCPPKGRDKAAPPDRTNGGTHASATQLVALHHGGPGAQLGCPARAGQPARAAPDHQVVIGGHGTSGGRRALRLRLLPAGHGTGEGACDGRGLKQRQLEAWGRARRPPPARPRAGAQGSGIKDFLLLCGRIFLLLALLTLIISVTTSWLNSFKSSQVYLKEEEEKNEKRQKLVRKKQQEAQGEKASRYIENVLKPHREMKLRKLEERFYQMTGEAWKLSSGHKLGGDEGTSQSSFETSNREAAKSQNLPKPLTEFPSPAVQPTCKEIPDLPEEPSQTAEEVVTVALRCPSGNVLRRRFLKSCSSQVLLDWMMRIGYHTSLYSLSTSFPRRPLAVEGGQSLEDVGITVDTVLILEEKEQTN</sequence>
<dbReference type="VEuPathDB" id="HostDB:ENSMMUG00000029011"/>
<feature type="region of interest" description="Disordered" evidence="10">
    <location>
        <begin position="243"/>
        <end position="278"/>
    </location>
</feature>
<gene>
    <name evidence="13 15" type="primary">UBXN8</name>
</gene>
<dbReference type="InterPro" id="IPR050730">
    <property type="entry name" value="UBX_domain-protein"/>
</dbReference>
<dbReference type="GO" id="GO:0005730">
    <property type="term" value="C:nucleolus"/>
    <property type="evidence" value="ECO:0007669"/>
    <property type="project" value="Ensembl"/>
</dbReference>
<dbReference type="ExpressionAtlas" id="A0A1D5R8B7">
    <property type="expression patterns" value="baseline"/>
</dbReference>
<feature type="compositionally biased region" description="Low complexity" evidence="10">
    <location>
        <begin position="66"/>
        <end position="75"/>
    </location>
</feature>
<dbReference type="FunFam" id="3.10.20.90:FF:000184">
    <property type="entry name" value="UBX domain-containing protein 8 isoform X1"/>
    <property type="match status" value="1"/>
</dbReference>
<keyword evidence="5 11" id="KW-0472">Membrane</keyword>
<dbReference type="AlphaFoldDB" id="A0A1D5R8B7"/>
<evidence type="ECO:0000256" key="6">
    <source>
        <dbReference type="ARBA" id="ARBA00056107"/>
    </source>
</evidence>
<keyword evidence="4 11" id="KW-1133">Transmembrane helix</keyword>
<evidence type="ECO:0000313" key="15">
    <source>
        <dbReference type="VGNC" id="VGNC:79844"/>
    </source>
</evidence>
<dbReference type="STRING" id="9544.ENSMMUP00000056557"/>
<dbReference type="GeneTree" id="ENSGT00390000018326"/>
<feature type="region of interest" description="Disordered" evidence="10">
    <location>
        <begin position="1"/>
        <end position="45"/>
    </location>
</feature>
<dbReference type="SUPFAM" id="SSF54236">
    <property type="entry name" value="Ubiquitin-like"/>
    <property type="match status" value="1"/>
</dbReference>
<evidence type="ECO:0000256" key="3">
    <source>
        <dbReference type="ARBA" id="ARBA00022824"/>
    </source>
</evidence>
<evidence type="ECO:0000256" key="4">
    <source>
        <dbReference type="ARBA" id="ARBA00022989"/>
    </source>
</evidence>
<evidence type="ECO:0000313" key="13">
    <source>
        <dbReference type="Ensembl" id="ENSMMUP00000056557.2"/>
    </source>
</evidence>
<dbReference type="Bgee" id="ENSMMUG00000029011">
    <property type="expression patterns" value="Expressed in testis and 22 other cell types or tissues"/>
</dbReference>
<comment type="subunit">
    <text evidence="7">Interacts with SYVN1 and VCP.</text>
</comment>
<accession>A0A1D5R8B7</accession>
<evidence type="ECO:0000256" key="2">
    <source>
        <dbReference type="ARBA" id="ARBA00022692"/>
    </source>
</evidence>
<evidence type="ECO:0000256" key="5">
    <source>
        <dbReference type="ARBA" id="ARBA00023136"/>
    </source>
</evidence>
<evidence type="ECO:0000259" key="12">
    <source>
        <dbReference type="PROSITE" id="PS50033"/>
    </source>
</evidence>
<reference evidence="13" key="2">
    <citation type="submission" date="2019-01" db="EMBL/GenBank/DDBJ databases">
        <authorList>
            <person name="Graves T."/>
            <person name="Eichler E.E."/>
            <person name="Wilson R.K."/>
        </authorList>
    </citation>
    <scope>NUCLEOTIDE SEQUENCE [LARGE SCALE GENOMIC DNA]</scope>
    <source>
        <strain evidence="13">17573</strain>
    </source>
</reference>
<reference evidence="14" key="1">
    <citation type="journal article" date="2007" name="Science">
        <title>Evolutionary and biomedical insights from the rhesus macaque genome.</title>
        <authorList>
            <person name="Gibbs R.A."/>
            <person name="Rogers J."/>
            <person name="Katze M.G."/>
            <person name="Bumgarner R."/>
            <person name="Weinstock G.M."/>
            <person name="Mardis E.R."/>
            <person name="Remington K.A."/>
            <person name="Strausberg R.L."/>
            <person name="Venter J.C."/>
            <person name="Wilson R.K."/>
            <person name="Batzer M.A."/>
            <person name="Bustamante C.D."/>
            <person name="Eichler E.E."/>
            <person name="Hahn M.W."/>
            <person name="Hardison R.C."/>
            <person name="Makova K.D."/>
            <person name="Miller W."/>
            <person name="Milosavljevic A."/>
            <person name="Palermo R.E."/>
            <person name="Siepel A."/>
            <person name="Sikela J.M."/>
            <person name="Attaway T."/>
            <person name="Bell S."/>
            <person name="Bernard K.E."/>
            <person name="Buhay C.J."/>
            <person name="Chandrabose M.N."/>
            <person name="Dao M."/>
            <person name="Davis C."/>
            <person name="Delehaunty K.D."/>
            <person name="Ding Y."/>
            <person name="Dinh H.H."/>
            <person name="Dugan-Rocha S."/>
            <person name="Fulton L.A."/>
            <person name="Gabisi R.A."/>
            <person name="Garner T.T."/>
            <person name="Godfrey J."/>
            <person name="Hawes A.C."/>
            <person name="Hernandez J."/>
            <person name="Hines S."/>
            <person name="Holder M."/>
            <person name="Hume J."/>
            <person name="Jhangiani S.N."/>
            <person name="Joshi V."/>
            <person name="Khan Z.M."/>
            <person name="Kirkness E.F."/>
            <person name="Cree A."/>
            <person name="Fowler R.G."/>
            <person name="Lee S."/>
            <person name="Lewis L.R."/>
            <person name="Li Z."/>
            <person name="Liu Y.-S."/>
            <person name="Moore S.M."/>
            <person name="Muzny D."/>
            <person name="Nazareth L.V."/>
            <person name="Ngo D.N."/>
            <person name="Okwuonu G.O."/>
            <person name="Pai G."/>
            <person name="Parker D."/>
            <person name="Paul H.A."/>
            <person name="Pfannkoch C."/>
            <person name="Pohl C.S."/>
            <person name="Rogers Y.-H.C."/>
            <person name="Ruiz S.J."/>
            <person name="Sabo A."/>
            <person name="Santibanez J."/>
            <person name="Schneider B.W."/>
            <person name="Smith S.M."/>
            <person name="Sodergren E."/>
            <person name="Svatek A.F."/>
            <person name="Utterback T.R."/>
            <person name="Vattathil S."/>
            <person name="Warren W."/>
            <person name="White C.S."/>
            <person name="Chinwalla A.T."/>
            <person name="Feng Y."/>
            <person name="Halpern A.L."/>
            <person name="Hillier L.W."/>
            <person name="Huang X."/>
            <person name="Minx P."/>
            <person name="Nelson J.O."/>
            <person name="Pepin K.H."/>
            <person name="Qin X."/>
            <person name="Sutton G.G."/>
            <person name="Venter E."/>
            <person name="Walenz B.P."/>
            <person name="Wallis J.W."/>
            <person name="Worley K.C."/>
            <person name="Yang S.-P."/>
            <person name="Jones S.M."/>
            <person name="Marra M.A."/>
            <person name="Rocchi M."/>
            <person name="Schein J.E."/>
            <person name="Baertsch R."/>
            <person name="Clarke L."/>
            <person name="Csuros M."/>
            <person name="Glasscock J."/>
            <person name="Harris R.A."/>
            <person name="Havlak P."/>
            <person name="Jackson A.R."/>
            <person name="Jiang H."/>
            <person name="Liu Y."/>
            <person name="Messina D.N."/>
            <person name="Shen Y."/>
            <person name="Song H.X.-Z."/>
            <person name="Wylie T."/>
            <person name="Zhang L."/>
            <person name="Birney E."/>
            <person name="Han K."/>
            <person name="Konkel M.K."/>
            <person name="Lee J."/>
            <person name="Smit A.F.A."/>
            <person name="Ullmer B."/>
            <person name="Wang H."/>
            <person name="Xing J."/>
            <person name="Burhans R."/>
            <person name="Cheng Z."/>
            <person name="Karro J.E."/>
            <person name="Ma J."/>
            <person name="Raney B."/>
            <person name="She X."/>
            <person name="Cox M.J."/>
            <person name="Demuth J.P."/>
            <person name="Dumas L.J."/>
            <person name="Han S.-G."/>
            <person name="Hopkins J."/>
            <person name="Karimpour-Fard A."/>
            <person name="Kim Y.H."/>
            <person name="Pollack J.R."/>
            <person name="Vinar T."/>
            <person name="Addo-Quaye C."/>
            <person name="Degenhardt J."/>
            <person name="Denby A."/>
            <person name="Hubisz M.J."/>
            <person name="Indap A."/>
            <person name="Kosiol C."/>
            <person name="Lahn B.T."/>
            <person name="Lawson H.A."/>
            <person name="Marklein A."/>
            <person name="Nielsen R."/>
            <person name="Vallender E.J."/>
            <person name="Clark A.G."/>
            <person name="Ferguson B."/>
            <person name="Hernandez R.D."/>
            <person name="Hirani K."/>
            <person name="Kehrer-Sawatzki H."/>
            <person name="Kolb J."/>
            <person name="Patil S."/>
            <person name="Pu L.-L."/>
            <person name="Ren Y."/>
            <person name="Smith D.G."/>
            <person name="Wheeler D.A."/>
            <person name="Schenck I."/>
            <person name="Ball E.V."/>
            <person name="Chen R."/>
            <person name="Cooper D.N."/>
            <person name="Giardine B."/>
            <person name="Hsu F."/>
            <person name="Kent W.J."/>
            <person name="Lesk A."/>
            <person name="Nelson D.L."/>
            <person name="O'brien W.E."/>
            <person name="Pruefer K."/>
            <person name="Stenson P.D."/>
            <person name="Wallace J.C."/>
            <person name="Ke H."/>
            <person name="Liu X.-M."/>
            <person name="Wang P."/>
            <person name="Xiang A.P."/>
            <person name="Yang F."/>
            <person name="Barber G.P."/>
            <person name="Haussler D."/>
            <person name="Karolchik D."/>
            <person name="Kern A.D."/>
            <person name="Kuhn R.M."/>
            <person name="Smith K.E."/>
            <person name="Zwieg A.S."/>
        </authorList>
    </citation>
    <scope>NUCLEOTIDE SEQUENCE [LARGE SCALE GENOMIC DNA]</scope>
    <source>
        <strain evidence="14">17573</strain>
    </source>
</reference>
<evidence type="ECO:0000256" key="9">
    <source>
        <dbReference type="ARBA" id="ARBA00075810"/>
    </source>
</evidence>
<dbReference type="PANTHER" id="PTHR23322">
    <property type="entry name" value="FAS-ASSOCIATED PROTEIN"/>
    <property type="match status" value="1"/>
</dbReference>
<keyword evidence="3" id="KW-0256">Endoplasmic reticulum</keyword>
<evidence type="ECO:0000256" key="1">
    <source>
        <dbReference type="ARBA" id="ARBA00004477"/>
    </source>
</evidence>
<reference evidence="13" key="3">
    <citation type="submission" date="2025-08" db="UniProtKB">
        <authorList>
            <consortium name="Ensembl"/>
        </authorList>
    </citation>
    <scope>IDENTIFICATION</scope>
    <source>
        <strain evidence="13">17573</strain>
    </source>
</reference>
<evidence type="ECO:0000313" key="14">
    <source>
        <dbReference type="Proteomes" id="UP000006718"/>
    </source>
</evidence>
<dbReference type="PROSITE" id="PS50033">
    <property type="entry name" value="UBX"/>
    <property type="match status" value="1"/>
</dbReference>
<evidence type="ECO:0000256" key="11">
    <source>
        <dbReference type="SAM" id="Phobius"/>
    </source>
</evidence>
<organism evidence="13 14">
    <name type="scientific">Macaca mulatta</name>
    <name type="common">Rhesus macaque</name>
    <dbReference type="NCBI Taxonomy" id="9544"/>
    <lineage>
        <taxon>Eukaryota</taxon>
        <taxon>Metazoa</taxon>
        <taxon>Chordata</taxon>
        <taxon>Craniata</taxon>
        <taxon>Vertebrata</taxon>
        <taxon>Euteleostomi</taxon>
        <taxon>Mammalia</taxon>
        <taxon>Eutheria</taxon>
        <taxon>Euarchontoglires</taxon>
        <taxon>Primates</taxon>
        <taxon>Haplorrhini</taxon>
        <taxon>Catarrhini</taxon>
        <taxon>Cercopithecidae</taxon>
        <taxon>Cercopithecinae</taxon>
        <taxon>Macaca</taxon>
    </lineage>
</organism>
<protein>
    <recommendedName>
        <fullName evidence="8">UBX domain-containing protein 8</fullName>
    </recommendedName>
    <alternativeName>
        <fullName evidence="9">UBX domain-containing protein 6</fullName>
    </alternativeName>
</protein>
<dbReference type="PANTHER" id="PTHR23322:SF93">
    <property type="entry name" value="UBX DOMAIN-CONTAINING PROTEIN 8"/>
    <property type="match status" value="1"/>
</dbReference>
<dbReference type="CDD" id="cd01774">
    <property type="entry name" value="UBX_UBXN8"/>
    <property type="match status" value="1"/>
</dbReference>
<dbReference type="GO" id="GO:0005654">
    <property type="term" value="C:nucleoplasm"/>
    <property type="evidence" value="ECO:0007669"/>
    <property type="project" value="Ensembl"/>
</dbReference>
<comment type="subcellular location">
    <subcellularLocation>
        <location evidence="1">Endoplasmic reticulum membrane</location>
        <topology evidence="1">Multi-pass membrane protein</topology>
    </subcellularLocation>
</comment>
<dbReference type="Pfam" id="PF00789">
    <property type="entry name" value="UBX"/>
    <property type="match status" value="1"/>
</dbReference>
<dbReference type="InterPro" id="IPR029071">
    <property type="entry name" value="Ubiquitin-like_domsf"/>
</dbReference>